<keyword evidence="1" id="KW-1133">Transmembrane helix</keyword>
<feature type="transmembrane region" description="Helical" evidence="1">
    <location>
        <begin position="107"/>
        <end position="129"/>
    </location>
</feature>
<feature type="transmembrane region" description="Helical" evidence="1">
    <location>
        <begin position="36"/>
        <end position="57"/>
    </location>
</feature>
<dbReference type="AlphaFoldDB" id="A0A109MTP1"/>
<keyword evidence="4" id="KW-1185">Reference proteome</keyword>
<dbReference type="SUPFAM" id="SSF81324">
    <property type="entry name" value="Voltage-gated potassium channels"/>
    <property type="match status" value="1"/>
</dbReference>
<keyword evidence="1" id="KW-0812">Transmembrane</keyword>
<evidence type="ECO:0000313" key="3">
    <source>
        <dbReference type="EMBL" id="KWW12911.1"/>
    </source>
</evidence>
<dbReference type="EMBL" id="LNNH01000044">
    <property type="protein sequence ID" value="KWW12911.1"/>
    <property type="molecule type" value="Genomic_DNA"/>
</dbReference>
<dbReference type="Pfam" id="PF07885">
    <property type="entry name" value="Ion_trans_2"/>
    <property type="match status" value="1"/>
</dbReference>
<dbReference type="Proteomes" id="UP000064189">
    <property type="component" value="Unassembled WGS sequence"/>
</dbReference>
<accession>A0A109MTP1</accession>
<reference evidence="3 4" key="1">
    <citation type="submission" date="2015-11" db="EMBL/GenBank/DDBJ databases">
        <title>Genome Sequence of Bacillus simplex strain VanAntwerpen2.</title>
        <authorList>
            <person name="Couger M.B."/>
        </authorList>
    </citation>
    <scope>NUCLEOTIDE SEQUENCE [LARGE SCALE GENOMIC DNA]</scope>
    <source>
        <strain evidence="3 4">VanAntwerpen02</strain>
    </source>
</reference>
<dbReference type="RefSeq" id="WP_057915680.1">
    <property type="nucleotide sequence ID" value="NZ_LNNH01000044.1"/>
</dbReference>
<dbReference type="Gene3D" id="1.10.287.70">
    <property type="match status" value="1"/>
</dbReference>
<name>A0A109MTP1_9BACI</name>
<comment type="caution">
    <text evidence="3">The sequence shown here is derived from an EMBL/GenBank/DDBJ whole genome shotgun (WGS) entry which is preliminary data.</text>
</comment>
<evidence type="ECO:0000313" key="4">
    <source>
        <dbReference type="Proteomes" id="UP000064189"/>
    </source>
</evidence>
<organism evidence="3 4">
    <name type="scientific">Peribacillus simplex</name>
    <dbReference type="NCBI Taxonomy" id="1478"/>
    <lineage>
        <taxon>Bacteria</taxon>
        <taxon>Bacillati</taxon>
        <taxon>Bacillota</taxon>
        <taxon>Bacilli</taxon>
        <taxon>Bacillales</taxon>
        <taxon>Bacillaceae</taxon>
        <taxon>Peribacillus</taxon>
    </lineage>
</organism>
<feature type="transmembrane region" description="Helical" evidence="1">
    <location>
        <begin position="6"/>
        <end position="24"/>
    </location>
</feature>
<evidence type="ECO:0000256" key="1">
    <source>
        <dbReference type="SAM" id="Phobius"/>
    </source>
</evidence>
<evidence type="ECO:0000259" key="2">
    <source>
        <dbReference type="Pfam" id="PF07885"/>
    </source>
</evidence>
<sequence>MTFYILIAGIIFCMVMSIRTLFLVESGGKKFSLEDMLWLGNLYATILVGFALIYLLYELQNHSVILDMGNRLDGTFYEQLKTSFYFSAMTMFSVGYGDIAPIGMGRMIATIQAFIGYTLPAAFVIRTVIDLDQKDRKDK</sequence>
<proteinExistence type="predicted"/>
<gene>
    <name evidence="3" type="ORF">AS888_09055</name>
</gene>
<feature type="domain" description="Potassium channel" evidence="2">
    <location>
        <begin position="75"/>
        <end position="124"/>
    </location>
</feature>
<dbReference type="GeneID" id="300953185"/>
<protein>
    <submittedName>
        <fullName evidence="3">Transporter</fullName>
    </submittedName>
</protein>
<keyword evidence="1" id="KW-0472">Membrane</keyword>
<dbReference type="InterPro" id="IPR013099">
    <property type="entry name" value="K_chnl_dom"/>
</dbReference>